<evidence type="ECO:0000313" key="3">
    <source>
        <dbReference type="EMBL" id="KAG8362602.1"/>
    </source>
</evidence>
<dbReference type="EMBL" id="WHWC01000418">
    <property type="protein sequence ID" value="KAG8362602.1"/>
    <property type="molecule type" value="Genomic_DNA"/>
</dbReference>
<dbReference type="PANTHER" id="PTHR31301:SF21">
    <property type="entry name" value="LOB DOMAIN-CONTAINING PROTEIN 27-RELATED"/>
    <property type="match status" value="1"/>
</dbReference>
<name>A0AAV6W392_9LAMI</name>
<accession>A0AAV6W392</accession>
<evidence type="ECO:0000259" key="2">
    <source>
        <dbReference type="PROSITE" id="PS50891"/>
    </source>
</evidence>
<comment type="caution">
    <text evidence="3">The sequence shown here is derived from an EMBL/GenBank/DDBJ whole genome shotgun (WGS) entry which is preliminary data.</text>
</comment>
<dbReference type="Proteomes" id="UP000826271">
    <property type="component" value="Unassembled WGS sequence"/>
</dbReference>
<sequence length="274" mass="31216">MTVKGGTTPACAACKYQRRRCTATCPLAPYFPANQPKMFQNVHRLFGVSSITKTLKSLKNKDQRDDAMKSIIYEAEMRERFPVYGCSVIICQLRLQLQYVIEEFKYVHSQLAVHREQLKKPQEQPWEIGNEMPINVNTNFMNESNGFYDEGENSGKTFMGLDSLSNNLTAIQAQIDAFGFNDREILYQNYEAAPFNASDDRASYVETKDACHSRIVSESKANEQEDIRQVGATKRKSPNAELDEASLLELYCQSTDIDLHSIRFDFVLQLDSTS</sequence>
<organism evidence="3 4">
    <name type="scientific">Buddleja alternifolia</name>
    <dbReference type="NCBI Taxonomy" id="168488"/>
    <lineage>
        <taxon>Eukaryota</taxon>
        <taxon>Viridiplantae</taxon>
        <taxon>Streptophyta</taxon>
        <taxon>Embryophyta</taxon>
        <taxon>Tracheophyta</taxon>
        <taxon>Spermatophyta</taxon>
        <taxon>Magnoliopsida</taxon>
        <taxon>eudicotyledons</taxon>
        <taxon>Gunneridae</taxon>
        <taxon>Pentapetalae</taxon>
        <taxon>asterids</taxon>
        <taxon>lamiids</taxon>
        <taxon>Lamiales</taxon>
        <taxon>Scrophulariaceae</taxon>
        <taxon>Buddlejeae</taxon>
        <taxon>Buddleja</taxon>
    </lineage>
</organism>
<keyword evidence="4" id="KW-1185">Reference proteome</keyword>
<gene>
    <name evidence="3" type="ORF">BUALT_BualtUnG0059300</name>
</gene>
<protein>
    <recommendedName>
        <fullName evidence="2">LOB domain-containing protein</fullName>
    </recommendedName>
</protein>
<dbReference type="PANTHER" id="PTHR31301">
    <property type="entry name" value="LOB DOMAIN-CONTAINING PROTEIN 4-RELATED"/>
    <property type="match status" value="1"/>
</dbReference>
<comment type="similarity">
    <text evidence="1">Belongs to the LOB domain-containing protein family.</text>
</comment>
<feature type="domain" description="LOB" evidence="2">
    <location>
        <begin position="9"/>
        <end position="111"/>
    </location>
</feature>
<dbReference type="InterPro" id="IPR004883">
    <property type="entry name" value="LOB"/>
</dbReference>
<dbReference type="AlphaFoldDB" id="A0AAV6W392"/>
<dbReference type="PROSITE" id="PS50891">
    <property type="entry name" value="LOB"/>
    <property type="match status" value="1"/>
</dbReference>
<evidence type="ECO:0000256" key="1">
    <source>
        <dbReference type="ARBA" id="ARBA00005474"/>
    </source>
</evidence>
<evidence type="ECO:0000313" key="4">
    <source>
        <dbReference type="Proteomes" id="UP000826271"/>
    </source>
</evidence>
<proteinExistence type="inferred from homology"/>
<reference evidence="3" key="1">
    <citation type="submission" date="2019-10" db="EMBL/GenBank/DDBJ databases">
        <authorList>
            <person name="Zhang R."/>
            <person name="Pan Y."/>
            <person name="Wang J."/>
            <person name="Ma R."/>
            <person name="Yu S."/>
        </authorList>
    </citation>
    <scope>NUCLEOTIDE SEQUENCE</scope>
    <source>
        <strain evidence="3">LA-IB0</strain>
        <tissue evidence="3">Leaf</tissue>
    </source>
</reference>
<dbReference type="Pfam" id="PF03195">
    <property type="entry name" value="LOB"/>
    <property type="match status" value="1"/>
</dbReference>